<keyword evidence="1" id="KW-0812">Transmembrane</keyword>
<accession>A0A8W7NZN5</accession>
<keyword evidence="1" id="KW-1133">Transmembrane helix</keyword>
<name>A0A8W7NZN5_ANOCL</name>
<dbReference type="Proteomes" id="UP000075882">
    <property type="component" value="Unassembled WGS sequence"/>
</dbReference>
<feature type="transmembrane region" description="Helical" evidence="1">
    <location>
        <begin position="46"/>
        <end position="73"/>
    </location>
</feature>
<sequence>MSFGRLWGTAEKRKLDAKFSYPGWWTLHFQPGEGTAGPLLGADPSFLASLLLLLLLLLLLTWRAPLLMLVVIFHSRQTLQTRPHSRVQSRVSVTDRRFHTTGCVCVCVCVCVCGCGVPGEGCVFFSGPLLRLPGNGNGW</sequence>
<evidence type="ECO:0000313" key="2">
    <source>
        <dbReference type="EnsemblMetazoa" id="ACOM022780-PA.1"/>
    </source>
</evidence>
<dbReference type="EnsemblMetazoa" id="ACOM022780-RA">
    <property type="protein sequence ID" value="ACOM022780-PA.1"/>
    <property type="gene ID" value="ACOM022780"/>
</dbReference>
<evidence type="ECO:0000256" key="1">
    <source>
        <dbReference type="SAM" id="Phobius"/>
    </source>
</evidence>
<dbReference type="AlphaFoldDB" id="A0A8W7NZN5"/>
<protein>
    <submittedName>
        <fullName evidence="2">Uncharacterized protein</fullName>
    </submittedName>
</protein>
<proteinExistence type="predicted"/>
<reference evidence="2" key="1">
    <citation type="submission" date="2022-08" db="UniProtKB">
        <authorList>
            <consortium name="EnsemblMetazoa"/>
        </authorList>
    </citation>
    <scope>IDENTIFICATION</scope>
</reference>
<organism evidence="2">
    <name type="scientific">Anopheles coluzzii</name>
    <name type="common">African malaria mosquito</name>
    <dbReference type="NCBI Taxonomy" id="1518534"/>
    <lineage>
        <taxon>Eukaryota</taxon>
        <taxon>Metazoa</taxon>
        <taxon>Ecdysozoa</taxon>
        <taxon>Arthropoda</taxon>
        <taxon>Hexapoda</taxon>
        <taxon>Insecta</taxon>
        <taxon>Pterygota</taxon>
        <taxon>Neoptera</taxon>
        <taxon>Endopterygota</taxon>
        <taxon>Diptera</taxon>
        <taxon>Nematocera</taxon>
        <taxon>Culicoidea</taxon>
        <taxon>Culicidae</taxon>
        <taxon>Anophelinae</taxon>
        <taxon>Anopheles</taxon>
    </lineage>
</organism>
<keyword evidence="1" id="KW-0472">Membrane</keyword>